<gene>
    <name evidence="6" type="ORF">L596_010057</name>
</gene>
<evidence type="ECO:0000313" key="7">
    <source>
        <dbReference type="Proteomes" id="UP000298663"/>
    </source>
</evidence>
<reference evidence="6 7" key="1">
    <citation type="journal article" date="2015" name="Genome Biol.">
        <title>Comparative genomics of Steinernema reveals deeply conserved gene regulatory networks.</title>
        <authorList>
            <person name="Dillman A.R."/>
            <person name="Macchietto M."/>
            <person name="Porter C.F."/>
            <person name="Rogers A."/>
            <person name="Williams B."/>
            <person name="Antoshechkin I."/>
            <person name="Lee M.M."/>
            <person name="Goodwin Z."/>
            <person name="Lu X."/>
            <person name="Lewis E.E."/>
            <person name="Goodrich-Blair H."/>
            <person name="Stock S.P."/>
            <person name="Adams B.J."/>
            <person name="Sternberg P.W."/>
            <person name="Mortazavi A."/>
        </authorList>
    </citation>
    <scope>NUCLEOTIDE SEQUENCE [LARGE SCALE GENOMIC DNA]</scope>
    <source>
        <strain evidence="6 7">ALL</strain>
    </source>
</reference>
<dbReference type="InterPro" id="IPR001124">
    <property type="entry name" value="Lipid-bd_serum_glycop_C"/>
</dbReference>
<name>A0A4U5PH66_STECR</name>
<dbReference type="PANTHER" id="PTHR10504:SF144">
    <property type="entry name" value="BPI1 DOMAIN-CONTAINING PROTEIN"/>
    <property type="match status" value="1"/>
</dbReference>
<dbReference type="GO" id="GO:0005615">
    <property type="term" value="C:extracellular space"/>
    <property type="evidence" value="ECO:0007669"/>
    <property type="project" value="TreeGrafter"/>
</dbReference>
<dbReference type="Pfam" id="PF01273">
    <property type="entry name" value="LBP_BPI_CETP"/>
    <property type="match status" value="1"/>
</dbReference>
<dbReference type="PANTHER" id="PTHR10504">
    <property type="entry name" value="BACTERICIDAL PERMEABILITY-INCREASING BPI PROTEIN-RELATED"/>
    <property type="match status" value="1"/>
</dbReference>
<dbReference type="GO" id="GO:0008289">
    <property type="term" value="F:lipid binding"/>
    <property type="evidence" value="ECO:0007669"/>
    <property type="project" value="InterPro"/>
</dbReference>
<sequence>MRLTVLLPLLAVYFAHAGPAVPHAVAVPRPKASGYVTNVKTPYAHGVSQVSGGCVGGGCSAGDFNPVLLQGARGNPGIKARFNQRAFQYASDLLAPILNSEIKKARLPNINQCIPQVSGCIQVYNLFVARYRCPSRIAVYPAPPNKVVIAVQNLDIGVDGNLGGQIVVLLPLALTGIVHVNAHQMSITVELTINRAANGAPYIHLSSCQVTVGYVDAWIENGGLIGDIVNSQFRGKVSQQVKEMMPSKICQALPQLLNEKINPKLSQIPQAIALTQMLQMAGLNQLGAASSRNAQCPAQCKSANPTAAVSSPIVVPKSVSAVAPFQNVNQQGYQNRPQSRSIPQTSYQQTGYNQAGFVQKPVGQISGTSEYRKRFVRVSAANNQNATKILARHLVSSGSTRQARQAGVQPPTAVALGRPKAQAASTSPLHIANGNVCAGCPGAEAANKDPLSSIADLAKYLDMSKLNDLYLTVQLVNNYATFNDYTIELNGEFSPSGRGGTPFGAFPMFFPPGGQRMAEALISDFTLNSLFYHMHRKGFLSFHVGPETPKIGELLKTTCSDDEDDLEDHGVEIDEGDNTRRLRRAFLHRVKRQDDDGGSLSDLGICFGDILPAIREKYPNKKIAINIRTVRAPSVLLSARNGGMATLDLIADADIFIDGTNQRVGTITITAVVEIKVQSRGSLVTGSLEITTLKLADKDGTLGLPQDALDNLGNLGKELLQKVGNDALQKGIPVQIPSNSALPINFVNPQFAVVEHGLYLQSDFTVSPSLLAQLGGGGASCGGGFGRK</sequence>
<comment type="caution">
    <text evidence="6">The sequence shown here is derived from an EMBL/GenBank/DDBJ whole genome shotgun (WGS) entry which is preliminary data.</text>
</comment>
<proteinExistence type="inferred from homology"/>
<dbReference type="OrthoDB" id="5874601at2759"/>
<dbReference type="Pfam" id="PF02886">
    <property type="entry name" value="LBP_BPI_CETP_C"/>
    <property type="match status" value="2"/>
</dbReference>
<feature type="domain" description="Lipid-binding serum glycoprotein C-terminal" evidence="5">
    <location>
        <begin position="512"/>
        <end position="762"/>
    </location>
</feature>
<dbReference type="AlphaFoldDB" id="A0A4U5PH66"/>
<feature type="signal peptide" evidence="3">
    <location>
        <begin position="1"/>
        <end position="17"/>
    </location>
</feature>
<evidence type="ECO:0000256" key="1">
    <source>
        <dbReference type="ARBA" id="ARBA00007292"/>
    </source>
</evidence>
<organism evidence="6 7">
    <name type="scientific">Steinernema carpocapsae</name>
    <name type="common">Entomopathogenic nematode</name>
    <dbReference type="NCBI Taxonomy" id="34508"/>
    <lineage>
        <taxon>Eukaryota</taxon>
        <taxon>Metazoa</taxon>
        <taxon>Ecdysozoa</taxon>
        <taxon>Nematoda</taxon>
        <taxon>Chromadorea</taxon>
        <taxon>Rhabditida</taxon>
        <taxon>Tylenchina</taxon>
        <taxon>Panagrolaimomorpha</taxon>
        <taxon>Strongyloidoidea</taxon>
        <taxon>Steinernematidae</taxon>
        <taxon>Steinernema</taxon>
    </lineage>
</organism>
<dbReference type="SUPFAM" id="SSF55394">
    <property type="entry name" value="Bactericidal permeability-increasing protein, BPI"/>
    <property type="match status" value="2"/>
</dbReference>
<feature type="chain" id="PRO_5020695512" description="Lipid-binding serum glycoprotein C-terminal domain-containing protein" evidence="3">
    <location>
        <begin position="18"/>
        <end position="788"/>
    </location>
</feature>
<accession>A0A4U5PH66</accession>
<evidence type="ECO:0000313" key="6">
    <source>
        <dbReference type="EMBL" id="TKR95969.1"/>
    </source>
</evidence>
<dbReference type="Gene3D" id="3.15.20.10">
    <property type="entry name" value="Bactericidal permeability-increasing protein, domain 2"/>
    <property type="match status" value="1"/>
</dbReference>
<dbReference type="InterPro" id="IPR017943">
    <property type="entry name" value="Bactericidal_perm-incr_a/b_dom"/>
</dbReference>
<reference evidence="6 7" key="2">
    <citation type="journal article" date="2019" name="G3 (Bethesda)">
        <title>Hybrid Assembly of the Genome of the Entomopathogenic Nematode Steinernema carpocapsae Identifies the X-Chromosome.</title>
        <authorList>
            <person name="Serra L."/>
            <person name="Macchietto M."/>
            <person name="Macias-Munoz A."/>
            <person name="McGill C.J."/>
            <person name="Rodriguez I.M."/>
            <person name="Rodriguez B."/>
            <person name="Murad R."/>
            <person name="Mortazavi A."/>
        </authorList>
    </citation>
    <scope>NUCLEOTIDE SEQUENCE [LARGE SCALE GENOMIC DNA]</scope>
    <source>
        <strain evidence="6 7">ALL</strain>
    </source>
</reference>
<dbReference type="STRING" id="34508.A0A4U5PH66"/>
<dbReference type="InterPro" id="IPR017942">
    <property type="entry name" value="Lipid-bd_serum_glycop_N"/>
</dbReference>
<dbReference type="SMART" id="SM00329">
    <property type="entry name" value="BPI2"/>
    <property type="match status" value="1"/>
</dbReference>
<evidence type="ECO:0000259" key="5">
    <source>
        <dbReference type="SMART" id="SM00329"/>
    </source>
</evidence>
<dbReference type="EMBL" id="AZBU02000002">
    <property type="protein sequence ID" value="TKR95969.1"/>
    <property type="molecule type" value="Genomic_DNA"/>
</dbReference>
<feature type="domain" description="Lipid-binding serum glycoprotein N-terminal" evidence="4">
    <location>
        <begin position="81"/>
        <end position="309"/>
    </location>
</feature>
<dbReference type="InterPro" id="IPR032942">
    <property type="entry name" value="BPI/LBP/Plunc"/>
</dbReference>
<evidence type="ECO:0000256" key="3">
    <source>
        <dbReference type="SAM" id="SignalP"/>
    </source>
</evidence>
<dbReference type="SMART" id="SM00328">
    <property type="entry name" value="BPI1"/>
    <property type="match status" value="1"/>
</dbReference>
<protein>
    <recommendedName>
        <fullName evidence="8">Lipid-binding serum glycoprotein C-terminal domain-containing protein</fullName>
    </recommendedName>
</protein>
<evidence type="ECO:0000259" key="4">
    <source>
        <dbReference type="SMART" id="SM00328"/>
    </source>
</evidence>
<comment type="similarity">
    <text evidence="1">Belongs to the BPI/LBP/Plunc superfamily. BPI/LBP family.</text>
</comment>
<evidence type="ECO:0008006" key="8">
    <source>
        <dbReference type="Google" id="ProtNLM"/>
    </source>
</evidence>
<dbReference type="Gene3D" id="3.15.10.10">
    <property type="entry name" value="Bactericidal permeability-increasing protein, domain 1"/>
    <property type="match status" value="1"/>
</dbReference>
<keyword evidence="3" id="KW-0732">Signal</keyword>
<keyword evidence="2" id="KW-1015">Disulfide bond</keyword>
<dbReference type="Proteomes" id="UP000298663">
    <property type="component" value="Unassembled WGS sequence"/>
</dbReference>
<keyword evidence="7" id="KW-1185">Reference proteome</keyword>
<evidence type="ECO:0000256" key="2">
    <source>
        <dbReference type="ARBA" id="ARBA00023157"/>
    </source>
</evidence>